<protein>
    <recommendedName>
        <fullName evidence="6">Glycoside hydrolase family 5 domain-containing protein</fullName>
    </recommendedName>
</protein>
<name>A0ABC8TTD5_9AQUA</name>
<comment type="similarity">
    <text evidence="1 4">Belongs to the glycosyl hydrolase 5 (cellulase A) family.</text>
</comment>
<evidence type="ECO:0000313" key="9">
    <source>
        <dbReference type="Proteomes" id="UP001642360"/>
    </source>
</evidence>
<evidence type="ECO:0000256" key="5">
    <source>
        <dbReference type="SAM" id="SignalP"/>
    </source>
</evidence>
<dbReference type="AlphaFoldDB" id="A0ABC8TTD5"/>
<dbReference type="Gene3D" id="3.20.20.80">
    <property type="entry name" value="Glycosidases"/>
    <property type="match status" value="1"/>
</dbReference>
<dbReference type="PANTHER" id="PTHR31263">
    <property type="entry name" value="CELLULASE FAMILY PROTEIN (AFU_ORTHOLOGUE AFUA_5G14560)"/>
    <property type="match status" value="1"/>
</dbReference>
<keyword evidence="5" id="KW-0732">Signal</keyword>
<evidence type="ECO:0000259" key="6">
    <source>
        <dbReference type="Pfam" id="PF00150"/>
    </source>
</evidence>
<evidence type="ECO:0000313" key="7">
    <source>
        <dbReference type="EMBL" id="CAK9141953.1"/>
    </source>
</evidence>
<feature type="domain" description="Glycoside hydrolase family 5" evidence="6">
    <location>
        <begin position="60"/>
        <end position="343"/>
    </location>
</feature>
<dbReference type="InterPro" id="IPR001547">
    <property type="entry name" value="Glyco_hydro_5"/>
</dbReference>
<dbReference type="InterPro" id="IPR017853">
    <property type="entry name" value="GH"/>
</dbReference>
<dbReference type="InterPro" id="IPR035992">
    <property type="entry name" value="Ricin_B-like_lectins"/>
</dbReference>
<dbReference type="SUPFAM" id="SSF50370">
    <property type="entry name" value="Ricin B-like lectins"/>
    <property type="match status" value="1"/>
</dbReference>
<keyword evidence="9" id="KW-1185">Reference proteome</keyword>
<dbReference type="GO" id="GO:0016798">
    <property type="term" value="F:hydrolase activity, acting on glycosyl bonds"/>
    <property type="evidence" value="ECO:0007669"/>
    <property type="project" value="UniProtKB-KW"/>
</dbReference>
<dbReference type="Proteomes" id="UP001642360">
    <property type="component" value="Unassembled WGS sequence"/>
</dbReference>
<feature type="chain" id="PRO_5044721011" description="Glycoside hydrolase family 5 domain-containing protein" evidence="5">
    <location>
        <begin position="19"/>
        <end position="529"/>
    </location>
</feature>
<evidence type="ECO:0000256" key="3">
    <source>
        <dbReference type="ARBA" id="ARBA00023295"/>
    </source>
</evidence>
<evidence type="ECO:0000256" key="1">
    <source>
        <dbReference type="ARBA" id="ARBA00005641"/>
    </source>
</evidence>
<comment type="caution">
    <text evidence="8">The sequence shown here is derived from an EMBL/GenBank/DDBJ whole genome shotgun (WGS) entry which is preliminary data.</text>
</comment>
<reference evidence="8 9" key="1">
    <citation type="submission" date="2024-02" db="EMBL/GenBank/DDBJ databases">
        <authorList>
            <person name="Vignale AGUSTIN F."/>
            <person name="Sosa J E."/>
            <person name="Modenutti C."/>
        </authorList>
    </citation>
    <scope>NUCLEOTIDE SEQUENCE [LARGE SCALE GENOMIC DNA]</scope>
</reference>
<dbReference type="Pfam" id="PF00150">
    <property type="entry name" value="Cellulase"/>
    <property type="match status" value="1"/>
</dbReference>
<keyword evidence="3 4" id="KW-0326">Glycosidase</keyword>
<sequence>MKTILIVLLFAFVTPSLSLPLSTQSRWIVDEPTEDRVKLACANWAAHLEPMLPEGLDKKPLNQIARYVALMGFNCIRLTWATYMFTRHANLTVAQSFQDLGLVEAKVGIAKNNPDILGLTVVDAQKAVVEELGSHGVMVVLDNQVSQPMWCCGDTDGNGFFGDEHFNPREWLRSLAIVAKRFKDTPMVVGMSLRNELRGPRQNKTVWYRYVRMGANTIHRTNPNLLILISGLDYDLDFRMLKERPLGLKFHHKLVFETHRYAFTEGQTDMWLHQPLNNVCANITGEIEEKVGFLTGGRNPAPLFVTEFGINQMGVNEADNLFLGCFLGYLAEKDLDWALWALQGSYYLRDGLQDPDETYGMFNSSWNSLRSPEFHEKLQLIQQKIQDPKSNVSPYYIMYHPTSGRCMRGVNNELHPTDCWSLSRWSHAGDGTPIRLMGTPLCLTAVGDGLPVSLTADCMSEQSTWKLFSDTKYQIANRDEHGTDLCLDWDPNYSSRILTKKCLCSQDDSDQCHDNPQSQWFKLISSNAN</sequence>
<feature type="signal peptide" evidence="5">
    <location>
        <begin position="1"/>
        <end position="18"/>
    </location>
</feature>
<dbReference type="SUPFAM" id="SSF51445">
    <property type="entry name" value="(Trans)glycosidases"/>
    <property type="match status" value="1"/>
</dbReference>
<accession>A0ABC8TTD5</accession>
<proteinExistence type="inferred from homology"/>
<dbReference type="PANTHER" id="PTHR31263:SF0">
    <property type="entry name" value="CELLULASE FAMILY PROTEIN (AFU_ORTHOLOGUE AFUA_5G14560)"/>
    <property type="match status" value="1"/>
</dbReference>
<gene>
    <name evidence="8" type="ORF">ILEXP_LOCUS42044</name>
    <name evidence="7" type="ORF">ILEXP_LOCUS9578</name>
</gene>
<dbReference type="EMBL" id="CAUOFW020001181">
    <property type="protein sequence ID" value="CAK9141953.1"/>
    <property type="molecule type" value="Genomic_DNA"/>
</dbReference>
<evidence type="ECO:0000256" key="4">
    <source>
        <dbReference type="RuleBase" id="RU361153"/>
    </source>
</evidence>
<evidence type="ECO:0000256" key="2">
    <source>
        <dbReference type="ARBA" id="ARBA00022801"/>
    </source>
</evidence>
<evidence type="ECO:0000313" key="8">
    <source>
        <dbReference type="EMBL" id="CAK9172398.1"/>
    </source>
</evidence>
<keyword evidence="2 4" id="KW-0378">Hydrolase</keyword>
<dbReference type="EMBL" id="CAUOFW020005969">
    <property type="protein sequence ID" value="CAK9172398.1"/>
    <property type="molecule type" value="Genomic_DNA"/>
</dbReference>
<organism evidence="8 9">
    <name type="scientific">Ilex paraguariensis</name>
    <name type="common">yerba mate</name>
    <dbReference type="NCBI Taxonomy" id="185542"/>
    <lineage>
        <taxon>Eukaryota</taxon>
        <taxon>Viridiplantae</taxon>
        <taxon>Streptophyta</taxon>
        <taxon>Embryophyta</taxon>
        <taxon>Tracheophyta</taxon>
        <taxon>Spermatophyta</taxon>
        <taxon>Magnoliopsida</taxon>
        <taxon>eudicotyledons</taxon>
        <taxon>Gunneridae</taxon>
        <taxon>Pentapetalae</taxon>
        <taxon>asterids</taxon>
        <taxon>campanulids</taxon>
        <taxon>Aquifoliales</taxon>
        <taxon>Aquifoliaceae</taxon>
        <taxon>Ilex</taxon>
    </lineage>
</organism>